<keyword evidence="4" id="KW-1185">Reference proteome</keyword>
<keyword evidence="2" id="KW-1133">Transmembrane helix</keyword>
<accession>A0ABQ4EP63</accession>
<feature type="transmembrane region" description="Helical" evidence="2">
    <location>
        <begin position="186"/>
        <end position="210"/>
    </location>
</feature>
<name>A0ABQ4EP63_9ACTN</name>
<dbReference type="Proteomes" id="UP000621500">
    <property type="component" value="Unassembled WGS sequence"/>
</dbReference>
<organism evidence="3 4">
    <name type="scientific">Plantactinospora mayteni</name>
    <dbReference type="NCBI Taxonomy" id="566021"/>
    <lineage>
        <taxon>Bacteria</taxon>
        <taxon>Bacillati</taxon>
        <taxon>Actinomycetota</taxon>
        <taxon>Actinomycetes</taxon>
        <taxon>Micromonosporales</taxon>
        <taxon>Micromonosporaceae</taxon>
        <taxon>Plantactinospora</taxon>
    </lineage>
</organism>
<gene>
    <name evidence="3" type="ORF">Pma05_29830</name>
</gene>
<evidence type="ECO:0000256" key="1">
    <source>
        <dbReference type="SAM" id="MobiDB-lite"/>
    </source>
</evidence>
<comment type="caution">
    <text evidence="3">The sequence shown here is derived from an EMBL/GenBank/DDBJ whole genome shotgun (WGS) entry which is preliminary data.</text>
</comment>
<keyword evidence="2" id="KW-0472">Membrane</keyword>
<keyword evidence="2" id="KW-0812">Transmembrane</keyword>
<evidence type="ECO:0000313" key="3">
    <source>
        <dbReference type="EMBL" id="GIG96410.1"/>
    </source>
</evidence>
<feature type="region of interest" description="Disordered" evidence="1">
    <location>
        <begin position="1"/>
        <end position="140"/>
    </location>
</feature>
<reference evidence="3 4" key="1">
    <citation type="submission" date="2021-01" db="EMBL/GenBank/DDBJ databases">
        <title>Whole genome shotgun sequence of Plantactinospora mayteni NBRC 109088.</title>
        <authorList>
            <person name="Komaki H."/>
            <person name="Tamura T."/>
        </authorList>
    </citation>
    <scope>NUCLEOTIDE SEQUENCE [LARGE SCALE GENOMIC DNA]</scope>
    <source>
        <strain evidence="3 4">NBRC 109088</strain>
    </source>
</reference>
<evidence type="ECO:0000313" key="4">
    <source>
        <dbReference type="Proteomes" id="UP000621500"/>
    </source>
</evidence>
<evidence type="ECO:0008006" key="5">
    <source>
        <dbReference type="Google" id="ProtNLM"/>
    </source>
</evidence>
<feature type="compositionally biased region" description="Basic and acidic residues" evidence="1">
    <location>
        <begin position="1"/>
        <end position="12"/>
    </location>
</feature>
<protein>
    <recommendedName>
        <fullName evidence="5">Peptidase MA superfamily</fullName>
    </recommendedName>
</protein>
<dbReference type="RefSeq" id="WP_203857947.1">
    <property type="nucleotide sequence ID" value="NZ_BAAAZQ010000004.1"/>
</dbReference>
<dbReference type="EMBL" id="BONX01000018">
    <property type="protein sequence ID" value="GIG96410.1"/>
    <property type="molecule type" value="Genomic_DNA"/>
</dbReference>
<feature type="compositionally biased region" description="Low complexity" evidence="1">
    <location>
        <begin position="31"/>
        <end position="43"/>
    </location>
</feature>
<feature type="compositionally biased region" description="Low complexity" evidence="1">
    <location>
        <begin position="70"/>
        <end position="83"/>
    </location>
</feature>
<evidence type="ECO:0000256" key="2">
    <source>
        <dbReference type="SAM" id="Phobius"/>
    </source>
</evidence>
<sequence>MTDGEYRDRPAADHQAQTGYPPADHPPSGYPPSGGYQPSGSEPAAHGLPPVSGYPLPPTGYQPDPRHHQPAGYGAGAEPPAGYQSAGSRVGAEPPASYQPGGSRVGAEPPASYQPGGSGAGAEPPAGYQPAGYQSGQYPPGPVGYPARAGYPVPDGYPVPGGYPGPGGYPVPAGLVPPPRRRRWPLWVGLGTVVALLLCAAPVAIGAVLLDRVSGPGGGAGAAASPKAGDPASVTGDWLTEQIRGLLDGQAKALLGGDENGYVGLAEPNTAIARQLRRDFRTLRAMRVSKWEPKLLGRVSKLDTSGEWRANLTVGHCFVSPGCEPNEITMVTRWKDAAGQPRLFAIDTDSTGGPGRPRPWESDELVASIGERTLVAAPRAFRDRLPDLLREGERAAKVADRYAVDGSPPERYLIFYAGPNEWSRWYGGNRPDWTAGYAVPVGEDQYDLVLNSKAVVPGQYADLMRHELTHASSLAGAERIDDDAWWLVEGIAEQAAAGGRAASRYDSLDDVDRLVNSGWNGELADVAPSDGSEDWHVAGSYGVGYLAVRHLVDRFGEKDVLTFFKLVVHDGKSEADASQEAFGQDWAKLHDECVAYVKKTAS</sequence>
<proteinExistence type="predicted"/>